<feature type="compositionally biased region" description="Basic and acidic residues" evidence="6">
    <location>
        <begin position="82"/>
        <end position="97"/>
    </location>
</feature>
<feature type="compositionally biased region" description="Polar residues" evidence="6">
    <location>
        <begin position="57"/>
        <end position="72"/>
    </location>
</feature>
<feature type="region of interest" description="Disordered" evidence="6">
    <location>
        <begin position="32"/>
        <end position="125"/>
    </location>
</feature>
<keyword evidence="3" id="KW-0812">Transmembrane</keyword>
<organism evidence="7 8">
    <name type="scientific">Nyssa sinensis</name>
    <dbReference type="NCBI Taxonomy" id="561372"/>
    <lineage>
        <taxon>Eukaryota</taxon>
        <taxon>Viridiplantae</taxon>
        <taxon>Streptophyta</taxon>
        <taxon>Embryophyta</taxon>
        <taxon>Tracheophyta</taxon>
        <taxon>Spermatophyta</taxon>
        <taxon>Magnoliopsida</taxon>
        <taxon>eudicotyledons</taxon>
        <taxon>Gunneridae</taxon>
        <taxon>Pentapetalae</taxon>
        <taxon>asterids</taxon>
        <taxon>Cornales</taxon>
        <taxon>Nyssaceae</taxon>
        <taxon>Nyssa</taxon>
    </lineage>
</organism>
<dbReference type="Pfam" id="PF05078">
    <property type="entry name" value="DUF679"/>
    <property type="match status" value="1"/>
</dbReference>
<sequence length="308" mass="34657">MGTEVLRPRDCLIERIRIAPAVFNRRKTCYGNGNPRFRKPVVRPDFRPDQKKASISKRPSSSEGLKKNQNGNLVMGQVTILRRGESLDSKMKGDQPLKKNGGRFNRVWNPAVGSRTGNGPEADQDRGPEICCVSYRRPLPARRVRRIGVLGLSIPKLSSSTFILQQETRLERHRRLSNQRSEALASTRMKEWNQVDSYTDDDGKTHYGIATMKGLWPSKDSRSKDLSSYKLRFGDFVHAFFSLVVFAVVSLLDSNTVQCFYPSFESSEKVLLMVLPPVIGAVSSSVFVMFPNKRHGIGYPSSQSSKDS</sequence>
<reference evidence="7 8" key="1">
    <citation type="submission" date="2019-09" db="EMBL/GenBank/DDBJ databases">
        <title>A chromosome-level genome assembly of the Chinese tupelo Nyssa sinensis.</title>
        <authorList>
            <person name="Yang X."/>
            <person name="Kang M."/>
            <person name="Yang Y."/>
            <person name="Xiong H."/>
            <person name="Wang M."/>
            <person name="Zhang Z."/>
            <person name="Wang Z."/>
            <person name="Wu H."/>
            <person name="Ma T."/>
            <person name="Liu J."/>
            <person name="Xi Z."/>
        </authorList>
    </citation>
    <scope>NUCLEOTIDE SEQUENCE [LARGE SCALE GENOMIC DNA]</scope>
    <source>
        <strain evidence="7">J267</strain>
        <tissue evidence="7">Leaf</tissue>
    </source>
</reference>
<comment type="similarity">
    <text evidence="2">Belongs to the plant DMP1 protein family.</text>
</comment>
<evidence type="ECO:0000313" key="7">
    <source>
        <dbReference type="EMBL" id="KAA8527520.1"/>
    </source>
</evidence>
<evidence type="ECO:0000256" key="3">
    <source>
        <dbReference type="ARBA" id="ARBA00022692"/>
    </source>
</evidence>
<proteinExistence type="inferred from homology"/>
<evidence type="ECO:0000256" key="4">
    <source>
        <dbReference type="ARBA" id="ARBA00022989"/>
    </source>
</evidence>
<evidence type="ECO:0000256" key="2">
    <source>
        <dbReference type="ARBA" id="ARBA00008707"/>
    </source>
</evidence>
<dbReference type="GO" id="GO:0010256">
    <property type="term" value="P:endomembrane system organization"/>
    <property type="evidence" value="ECO:0007669"/>
    <property type="project" value="TreeGrafter"/>
</dbReference>
<name>A0A5J5AAG5_9ASTE</name>
<dbReference type="GO" id="GO:0005737">
    <property type="term" value="C:cytoplasm"/>
    <property type="evidence" value="ECO:0007669"/>
    <property type="project" value="UniProtKB-ARBA"/>
</dbReference>
<keyword evidence="8" id="KW-1185">Reference proteome</keyword>
<dbReference type="PANTHER" id="PTHR31621:SF66">
    <property type="entry name" value="PROTEIN DMP2"/>
    <property type="match status" value="1"/>
</dbReference>
<dbReference type="InterPro" id="IPR007770">
    <property type="entry name" value="DMP"/>
</dbReference>
<comment type="subcellular location">
    <subcellularLocation>
        <location evidence="1">Membrane</location>
        <topology evidence="1">Multi-pass membrane protein</topology>
    </subcellularLocation>
</comment>
<evidence type="ECO:0008006" key="9">
    <source>
        <dbReference type="Google" id="ProtNLM"/>
    </source>
</evidence>
<gene>
    <name evidence="7" type="ORF">F0562_034765</name>
</gene>
<keyword evidence="5" id="KW-0472">Membrane</keyword>
<evidence type="ECO:0000256" key="5">
    <source>
        <dbReference type="ARBA" id="ARBA00023136"/>
    </source>
</evidence>
<dbReference type="GO" id="GO:0016020">
    <property type="term" value="C:membrane"/>
    <property type="evidence" value="ECO:0007669"/>
    <property type="project" value="UniProtKB-SubCell"/>
</dbReference>
<dbReference type="Proteomes" id="UP000325577">
    <property type="component" value="Linkage Group LG21"/>
</dbReference>
<evidence type="ECO:0000313" key="8">
    <source>
        <dbReference type="Proteomes" id="UP000325577"/>
    </source>
</evidence>
<evidence type="ECO:0000256" key="6">
    <source>
        <dbReference type="SAM" id="MobiDB-lite"/>
    </source>
</evidence>
<evidence type="ECO:0000256" key="1">
    <source>
        <dbReference type="ARBA" id="ARBA00004141"/>
    </source>
</evidence>
<feature type="compositionally biased region" description="Basic and acidic residues" evidence="6">
    <location>
        <begin position="42"/>
        <end position="52"/>
    </location>
</feature>
<dbReference type="PANTHER" id="PTHR31621">
    <property type="entry name" value="PROTEIN DMP3"/>
    <property type="match status" value="1"/>
</dbReference>
<dbReference type="EMBL" id="CM018045">
    <property type="protein sequence ID" value="KAA8527520.1"/>
    <property type="molecule type" value="Genomic_DNA"/>
</dbReference>
<dbReference type="AlphaFoldDB" id="A0A5J5AAG5"/>
<dbReference type="OrthoDB" id="1928191at2759"/>
<accession>A0A5J5AAG5</accession>
<protein>
    <recommendedName>
        <fullName evidence="9">DUF679 domain-containing protein</fullName>
    </recommendedName>
</protein>
<keyword evidence="4" id="KW-1133">Transmembrane helix</keyword>